<dbReference type="InterPro" id="IPR039422">
    <property type="entry name" value="MarR/SlyA-like"/>
</dbReference>
<reference evidence="5 6" key="1">
    <citation type="submission" date="2017-01" db="EMBL/GenBank/DDBJ databases">
        <title>Genome Analysis of Deinococcus marmoris KOPRI26562.</title>
        <authorList>
            <person name="Kim J.H."/>
            <person name="Oh H.-M."/>
        </authorList>
    </citation>
    <scope>NUCLEOTIDE SEQUENCE [LARGE SCALE GENOMIC DNA]</scope>
    <source>
        <strain evidence="5 6">KOPRI26562</strain>
    </source>
</reference>
<organism evidence="5 6">
    <name type="scientific">Deinococcus marmoris</name>
    <dbReference type="NCBI Taxonomy" id="249408"/>
    <lineage>
        <taxon>Bacteria</taxon>
        <taxon>Thermotogati</taxon>
        <taxon>Deinococcota</taxon>
        <taxon>Deinococci</taxon>
        <taxon>Deinococcales</taxon>
        <taxon>Deinococcaceae</taxon>
        <taxon>Deinococcus</taxon>
    </lineage>
</organism>
<dbReference type="SUPFAM" id="SSF46785">
    <property type="entry name" value="Winged helix' DNA-binding domain"/>
    <property type="match status" value="1"/>
</dbReference>
<dbReference type="Proteomes" id="UP000186607">
    <property type="component" value="Unassembled WGS sequence"/>
</dbReference>
<keyword evidence="6" id="KW-1185">Reference proteome</keyword>
<evidence type="ECO:0000256" key="3">
    <source>
        <dbReference type="ARBA" id="ARBA00023163"/>
    </source>
</evidence>
<dbReference type="Gene3D" id="1.10.10.10">
    <property type="entry name" value="Winged helix-like DNA-binding domain superfamily/Winged helix DNA-binding domain"/>
    <property type="match status" value="1"/>
</dbReference>
<dbReference type="InterPro" id="IPR036388">
    <property type="entry name" value="WH-like_DNA-bd_sf"/>
</dbReference>
<dbReference type="PRINTS" id="PR00598">
    <property type="entry name" value="HTHMARR"/>
</dbReference>
<evidence type="ECO:0000313" key="5">
    <source>
        <dbReference type="EMBL" id="OLV15797.1"/>
    </source>
</evidence>
<accession>A0A1U7NSB6</accession>
<evidence type="ECO:0000256" key="2">
    <source>
        <dbReference type="ARBA" id="ARBA00023125"/>
    </source>
</evidence>
<dbReference type="PANTHER" id="PTHR33164">
    <property type="entry name" value="TRANSCRIPTIONAL REGULATOR, MARR FAMILY"/>
    <property type="match status" value="1"/>
</dbReference>
<dbReference type="PROSITE" id="PS50995">
    <property type="entry name" value="HTH_MARR_2"/>
    <property type="match status" value="1"/>
</dbReference>
<comment type="caution">
    <text evidence="5">The sequence shown here is derived from an EMBL/GenBank/DDBJ whole genome shotgun (WGS) entry which is preliminary data.</text>
</comment>
<evidence type="ECO:0000313" key="6">
    <source>
        <dbReference type="Proteomes" id="UP000186607"/>
    </source>
</evidence>
<protein>
    <submittedName>
        <fullName evidence="5">Transcriptional regulator, MarR family</fullName>
    </submittedName>
</protein>
<dbReference type="OrthoDB" id="166070at2"/>
<dbReference type="InterPro" id="IPR011991">
    <property type="entry name" value="ArsR-like_HTH"/>
</dbReference>
<evidence type="ECO:0000256" key="1">
    <source>
        <dbReference type="ARBA" id="ARBA00023015"/>
    </source>
</evidence>
<sequence length="162" mass="17702">MNAQLSPRPPEVQLWVTLDRVYTILSRNVTGKVAALGLTAPQYRVLRQLRLAGDATPPSASELAERLGVTPGNLTGILDRLEADGLLARERSGPDRRSLRVRMTPDGAARMEHAVPELRAYLRGVFAPFDAAELGQMQELLERLELHLESPGELLQSGEASA</sequence>
<dbReference type="RefSeq" id="WP_075836779.1">
    <property type="nucleotide sequence ID" value="NZ_MSTI01000164.1"/>
</dbReference>
<dbReference type="GO" id="GO:0003700">
    <property type="term" value="F:DNA-binding transcription factor activity"/>
    <property type="evidence" value="ECO:0007669"/>
    <property type="project" value="InterPro"/>
</dbReference>
<dbReference type="GO" id="GO:0006950">
    <property type="term" value="P:response to stress"/>
    <property type="evidence" value="ECO:0007669"/>
    <property type="project" value="TreeGrafter"/>
</dbReference>
<dbReference type="InterPro" id="IPR036390">
    <property type="entry name" value="WH_DNA-bd_sf"/>
</dbReference>
<keyword evidence="3" id="KW-0804">Transcription</keyword>
<dbReference type="SMART" id="SM00347">
    <property type="entry name" value="HTH_MARR"/>
    <property type="match status" value="1"/>
</dbReference>
<dbReference type="AlphaFoldDB" id="A0A1U7NSB6"/>
<feature type="domain" description="HTH marR-type" evidence="4">
    <location>
        <begin position="11"/>
        <end position="146"/>
    </location>
</feature>
<dbReference type="PROSITE" id="PS01117">
    <property type="entry name" value="HTH_MARR_1"/>
    <property type="match status" value="1"/>
</dbReference>
<dbReference type="InterPro" id="IPR000835">
    <property type="entry name" value="HTH_MarR-typ"/>
</dbReference>
<evidence type="ECO:0000259" key="4">
    <source>
        <dbReference type="PROSITE" id="PS50995"/>
    </source>
</evidence>
<dbReference type="Pfam" id="PF12802">
    <property type="entry name" value="MarR_2"/>
    <property type="match status" value="1"/>
</dbReference>
<gene>
    <name evidence="5" type="ORF">BOO71_0014011</name>
</gene>
<dbReference type="STRING" id="249408.BOO71_0014011"/>
<keyword evidence="2" id="KW-0238">DNA-binding</keyword>
<dbReference type="CDD" id="cd00090">
    <property type="entry name" value="HTH_ARSR"/>
    <property type="match status" value="1"/>
</dbReference>
<keyword evidence="1" id="KW-0805">Transcription regulation</keyword>
<name>A0A1U7NSB6_9DEIO</name>
<dbReference type="EMBL" id="MSTI01000164">
    <property type="protein sequence ID" value="OLV15797.1"/>
    <property type="molecule type" value="Genomic_DNA"/>
</dbReference>
<dbReference type="GO" id="GO:0003677">
    <property type="term" value="F:DNA binding"/>
    <property type="evidence" value="ECO:0007669"/>
    <property type="project" value="UniProtKB-KW"/>
</dbReference>
<dbReference type="InterPro" id="IPR023187">
    <property type="entry name" value="Tscrpt_reg_MarR-type_CS"/>
</dbReference>
<proteinExistence type="predicted"/>
<dbReference type="PANTHER" id="PTHR33164:SF43">
    <property type="entry name" value="HTH-TYPE TRANSCRIPTIONAL REPRESSOR YETL"/>
    <property type="match status" value="1"/>
</dbReference>